<dbReference type="AlphaFoldDB" id="A0A356LMF8"/>
<keyword evidence="3" id="KW-0238">DNA-binding</keyword>
<dbReference type="GO" id="GO:0005829">
    <property type="term" value="C:cytosol"/>
    <property type="evidence" value="ECO:0007669"/>
    <property type="project" value="TreeGrafter"/>
</dbReference>
<dbReference type="EMBL" id="DOEK01000047">
    <property type="protein sequence ID" value="HBP32082.1"/>
    <property type="molecule type" value="Genomic_DNA"/>
</dbReference>
<dbReference type="Gene3D" id="1.10.10.10">
    <property type="entry name" value="Winged helix-like DNA-binding domain superfamily/Winged helix DNA-binding domain"/>
    <property type="match status" value="1"/>
</dbReference>
<protein>
    <recommendedName>
        <fullName evidence="5">HTH lysR-type domain-containing protein</fullName>
    </recommendedName>
</protein>
<feature type="domain" description="HTH lysR-type" evidence="5">
    <location>
        <begin position="65"/>
        <end position="122"/>
    </location>
</feature>
<dbReference type="SUPFAM" id="SSF53850">
    <property type="entry name" value="Periplasmic binding protein-like II"/>
    <property type="match status" value="1"/>
</dbReference>
<comment type="similarity">
    <text evidence="1">Belongs to the LysR transcriptional regulatory family.</text>
</comment>
<dbReference type="InterPro" id="IPR036390">
    <property type="entry name" value="WH_DNA-bd_sf"/>
</dbReference>
<dbReference type="Pfam" id="PF00126">
    <property type="entry name" value="HTH_1"/>
    <property type="match status" value="1"/>
</dbReference>
<dbReference type="InterPro" id="IPR050950">
    <property type="entry name" value="HTH-type_LysR_regulators"/>
</dbReference>
<evidence type="ECO:0000313" key="7">
    <source>
        <dbReference type="Proteomes" id="UP000264036"/>
    </source>
</evidence>
<dbReference type="PROSITE" id="PS50931">
    <property type="entry name" value="HTH_LYSR"/>
    <property type="match status" value="1"/>
</dbReference>
<dbReference type="PANTHER" id="PTHR30419:SF8">
    <property type="entry name" value="NITROGEN ASSIMILATION TRANSCRIPTIONAL ACTIVATOR-RELATED"/>
    <property type="match status" value="1"/>
</dbReference>
<dbReference type="Pfam" id="PF03466">
    <property type="entry name" value="LysR_substrate"/>
    <property type="match status" value="1"/>
</dbReference>
<dbReference type="InterPro" id="IPR000847">
    <property type="entry name" value="LysR_HTH_N"/>
</dbReference>
<evidence type="ECO:0000256" key="1">
    <source>
        <dbReference type="ARBA" id="ARBA00009437"/>
    </source>
</evidence>
<evidence type="ECO:0000313" key="6">
    <source>
        <dbReference type="EMBL" id="HBP32082.1"/>
    </source>
</evidence>
<gene>
    <name evidence="6" type="ORF">DD666_22065</name>
</gene>
<dbReference type="PANTHER" id="PTHR30419">
    <property type="entry name" value="HTH-TYPE TRANSCRIPTIONAL REGULATOR YBHD"/>
    <property type="match status" value="1"/>
</dbReference>
<dbReference type="GO" id="GO:0003700">
    <property type="term" value="F:DNA-binding transcription factor activity"/>
    <property type="evidence" value="ECO:0007669"/>
    <property type="project" value="InterPro"/>
</dbReference>
<proteinExistence type="inferred from homology"/>
<keyword evidence="2" id="KW-0805">Transcription regulation</keyword>
<dbReference type="Gene3D" id="3.40.190.10">
    <property type="entry name" value="Periplasmic binding protein-like II"/>
    <property type="match status" value="2"/>
</dbReference>
<dbReference type="InterPro" id="IPR005119">
    <property type="entry name" value="LysR_subst-bd"/>
</dbReference>
<keyword evidence="4" id="KW-0804">Transcription</keyword>
<evidence type="ECO:0000256" key="3">
    <source>
        <dbReference type="ARBA" id="ARBA00023125"/>
    </source>
</evidence>
<dbReference type="PRINTS" id="PR00039">
    <property type="entry name" value="HTHLYSR"/>
</dbReference>
<organism evidence="6 7">
    <name type="scientific">Advenella kashmirensis</name>
    <dbReference type="NCBI Taxonomy" id="310575"/>
    <lineage>
        <taxon>Bacteria</taxon>
        <taxon>Pseudomonadati</taxon>
        <taxon>Pseudomonadota</taxon>
        <taxon>Betaproteobacteria</taxon>
        <taxon>Burkholderiales</taxon>
        <taxon>Alcaligenaceae</taxon>
    </lineage>
</organism>
<dbReference type="SUPFAM" id="SSF46785">
    <property type="entry name" value="Winged helix' DNA-binding domain"/>
    <property type="match status" value="1"/>
</dbReference>
<evidence type="ECO:0000259" key="5">
    <source>
        <dbReference type="PROSITE" id="PS50931"/>
    </source>
</evidence>
<sequence>MQSRRINWRRYLRKRSITIARPASISGWKEKRRLFFEPDGAAATKRFYTGLPESELIMAICVKKRRLGHLRIITTLAKVGRVSRVAELFNVTQPAISKQLGELEQLLGAPVVVRSGRRVVLTPTGEVLLKYGRQVLYNLEAAQRELEQLREGGVGHLKIDAVATTMPTQVAKAVVRLRQRAPALTITLTEATTDTLFPAVRDGNLDIVISRTRIDRTMEEFGALEERLISKDPLVIVCSSLHQLAGRKSLRWVDLSPYTWILPPDGSAIHDGLMRLYKKHSLRSGVGTITANSIAVLPTLLANSQLLGLMPRAYVVDLVDRTLLAILPLTFSRTAQEVRAVWRRENENPAVRLLLQSLSGELGIESA</sequence>
<name>A0A356LMF8_9BURK</name>
<reference evidence="6 7" key="1">
    <citation type="journal article" date="2018" name="Nat. Biotechnol.">
        <title>A standardized bacterial taxonomy based on genome phylogeny substantially revises the tree of life.</title>
        <authorList>
            <person name="Parks D.H."/>
            <person name="Chuvochina M."/>
            <person name="Waite D.W."/>
            <person name="Rinke C."/>
            <person name="Skarshewski A."/>
            <person name="Chaumeil P.A."/>
            <person name="Hugenholtz P."/>
        </authorList>
    </citation>
    <scope>NUCLEOTIDE SEQUENCE [LARGE SCALE GENOMIC DNA]</scope>
    <source>
        <strain evidence="6">UBA10707</strain>
    </source>
</reference>
<evidence type="ECO:0000256" key="4">
    <source>
        <dbReference type="ARBA" id="ARBA00023163"/>
    </source>
</evidence>
<accession>A0A356LMF8</accession>
<dbReference type="GO" id="GO:0003677">
    <property type="term" value="F:DNA binding"/>
    <property type="evidence" value="ECO:0007669"/>
    <property type="project" value="UniProtKB-KW"/>
</dbReference>
<comment type="caution">
    <text evidence="6">The sequence shown here is derived from an EMBL/GenBank/DDBJ whole genome shotgun (WGS) entry which is preliminary data.</text>
</comment>
<evidence type="ECO:0000256" key="2">
    <source>
        <dbReference type="ARBA" id="ARBA00023015"/>
    </source>
</evidence>
<dbReference type="InterPro" id="IPR036388">
    <property type="entry name" value="WH-like_DNA-bd_sf"/>
</dbReference>
<dbReference type="Proteomes" id="UP000264036">
    <property type="component" value="Unassembled WGS sequence"/>
</dbReference>